<dbReference type="SUPFAM" id="SSF51735">
    <property type="entry name" value="NAD(P)-binding Rossmann-fold domains"/>
    <property type="match status" value="1"/>
</dbReference>
<dbReference type="Pfam" id="PF02423">
    <property type="entry name" value="OCD_Mu_crystall"/>
    <property type="match status" value="1"/>
</dbReference>
<gene>
    <name evidence="2" type="ORF">COB13_15045</name>
</gene>
<dbReference type="Gene3D" id="3.30.1780.10">
    <property type="entry name" value="ornithine cyclodeaminase, domain 1"/>
    <property type="match status" value="1"/>
</dbReference>
<dbReference type="PANTHER" id="PTHR13812:SF19">
    <property type="entry name" value="KETIMINE REDUCTASE MU-CRYSTALLIN"/>
    <property type="match status" value="1"/>
</dbReference>
<comment type="caution">
    <text evidence="2">The sequence shown here is derived from an EMBL/GenBank/DDBJ whole genome shotgun (WGS) entry which is preliminary data.</text>
</comment>
<dbReference type="EMBL" id="NVUS01000026">
    <property type="protein sequence ID" value="PCI97873.1"/>
    <property type="molecule type" value="Genomic_DNA"/>
</dbReference>
<dbReference type="InterPro" id="IPR036291">
    <property type="entry name" value="NAD(P)-bd_dom_sf"/>
</dbReference>
<dbReference type="InterPro" id="IPR003462">
    <property type="entry name" value="ODC_Mu_crystall"/>
</dbReference>
<proteinExistence type="inferred from homology"/>
<comment type="similarity">
    <text evidence="1">Belongs to the ornithine cyclodeaminase/mu-crystallin family.</text>
</comment>
<reference key="1">
    <citation type="submission" date="2017-08" db="EMBL/GenBank/DDBJ databases">
        <title>A dynamic microbial community with high functional redundancy inhabits the cold, oxic subseafloor aquifer.</title>
        <authorList>
            <person name="Tully B.J."/>
            <person name="Wheat C.G."/>
            <person name="Glazer B.T."/>
            <person name="Huber J.A."/>
        </authorList>
    </citation>
    <scope>NUCLEOTIDE SEQUENCE [LARGE SCALE GENOMIC DNA]</scope>
</reference>
<dbReference type="PIRSF" id="PIRSF001439">
    <property type="entry name" value="CryM"/>
    <property type="match status" value="1"/>
</dbReference>
<dbReference type="GO" id="GO:0016491">
    <property type="term" value="F:oxidoreductase activity"/>
    <property type="evidence" value="ECO:0007669"/>
    <property type="project" value="UniProtKB-ARBA"/>
</dbReference>
<dbReference type="GO" id="GO:0005737">
    <property type="term" value="C:cytoplasm"/>
    <property type="evidence" value="ECO:0007669"/>
    <property type="project" value="TreeGrafter"/>
</dbReference>
<dbReference type="FunFam" id="3.40.50.720:FF:000311">
    <property type="entry name" value="Ornithine cyclodeaminase"/>
    <property type="match status" value="1"/>
</dbReference>
<dbReference type="GO" id="GO:0019752">
    <property type="term" value="P:carboxylic acid metabolic process"/>
    <property type="evidence" value="ECO:0007669"/>
    <property type="project" value="UniProtKB-ARBA"/>
</dbReference>
<sequence>MQNIPQINAEHVSENLNWTLIADAIEAGHHKKKAVIGDTFLNRNTDTLLSRSAWIDGVGFGVKSVSVMPNNSQYDLASIHGAMLIFDDKTGVPIALMDSDLVTKWKTAGDSVLGARMLARPESESLLIIGAGTVAENLIHAYSEIFPNLSHIRIWNRTQSRAEELAYRLNLQGFDIKVEINLAKAVSNADVISTATMAHEPILFGDWVKAGTHIDLIGAFKADMREADDNLLKKARIFVDSRDTTLKHIGELMIPLSNGTIRESDILGDFYDLVKDTSGRLDSNDITIFKNGGGAHLDLMTAMAILDNLA</sequence>
<dbReference type="Gene3D" id="3.40.50.720">
    <property type="entry name" value="NAD(P)-binding Rossmann-like Domain"/>
    <property type="match status" value="1"/>
</dbReference>
<protein>
    <submittedName>
        <fullName evidence="2">Ornithine cyclodeaminase</fullName>
    </submittedName>
</protein>
<evidence type="ECO:0000313" key="2">
    <source>
        <dbReference type="EMBL" id="PCI97873.1"/>
    </source>
</evidence>
<accession>A0A2A4YSW1</accession>
<organism evidence="2">
    <name type="scientific">OCS116 cluster bacterium</name>
    <dbReference type="NCBI Taxonomy" id="2030921"/>
    <lineage>
        <taxon>Bacteria</taxon>
        <taxon>Pseudomonadati</taxon>
        <taxon>Pseudomonadota</taxon>
        <taxon>Alphaproteobacteria</taxon>
        <taxon>OCS116 cluster</taxon>
    </lineage>
</organism>
<dbReference type="PANTHER" id="PTHR13812">
    <property type="entry name" value="KETIMINE REDUCTASE MU-CRYSTALLIN"/>
    <property type="match status" value="1"/>
</dbReference>
<dbReference type="InterPro" id="IPR023401">
    <property type="entry name" value="ODC_N"/>
</dbReference>
<name>A0A2A4YSW1_9PROT</name>
<evidence type="ECO:0000256" key="1">
    <source>
        <dbReference type="ARBA" id="ARBA00008903"/>
    </source>
</evidence>
<dbReference type="AlphaFoldDB" id="A0A2A4YSW1"/>
<reference evidence="2" key="2">
    <citation type="journal article" date="2018" name="ISME J.">
        <title>A dynamic microbial community with high functional redundancy inhabits the cold, oxic subseafloor aquifer.</title>
        <authorList>
            <person name="Tully B.J."/>
            <person name="Wheat C.G."/>
            <person name="Glazer B.T."/>
            <person name="Huber J.A."/>
        </authorList>
    </citation>
    <scope>NUCLEOTIDE SEQUENCE</scope>
    <source>
        <strain evidence="2">NORP83</strain>
    </source>
</reference>